<keyword evidence="2" id="KW-1133">Transmembrane helix</keyword>
<dbReference type="Proteomes" id="UP000191285">
    <property type="component" value="Unassembled WGS sequence"/>
</dbReference>
<evidence type="ECO:0000256" key="1">
    <source>
        <dbReference type="SAM" id="MobiDB-lite"/>
    </source>
</evidence>
<feature type="chain" id="PRO_5013093797" description="Transmembrane protein" evidence="3">
    <location>
        <begin position="19"/>
        <end position="191"/>
    </location>
</feature>
<keyword evidence="3" id="KW-0732">Signal</keyword>
<evidence type="ECO:0000256" key="3">
    <source>
        <dbReference type="SAM" id="SignalP"/>
    </source>
</evidence>
<feature type="signal peptide" evidence="3">
    <location>
        <begin position="1"/>
        <end position="18"/>
    </location>
</feature>
<reference evidence="5" key="1">
    <citation type="journal article" date="2017" name="Nat. Microbiol.">
        <title>Global analysis of biosynthetic gene clusters reveals vast potential of secondary metabolite production in Penicillium species.</title>
        <authorList>
            <person name="Nielsen J.C."/>
            <person name="Grijseels S."/>
            <person name="Prigent S."/>
            <person name="Ji B."/>
            <person name="Dainat J."/>
            <person name="Nielsen K.F."/>
            <person name="Frisvad J.C."/>
            <person name="Workman M."/>
            <person name="Nielsen J."/>
        </authorList>
    </citation>
    <scope>NUCLEOTIDE SEQUENCE [LARGE SCALE GENOMIC DNA]</scope>
    <source>
        <strain evidence="5">IBT 24891</strain>
    </source>
</reference>
<feature type="region of interest" description="Disordered" evidence="1">
    <location>
        <begin position="171"/>
        <end position="191"/>
    </location>
</feature>
<evidence type="ECO:0000256" key="2">
    <source>
        <dbReference type="SAM" id="Phobius"/>
    </source>
</evidence>
<evidence type="ECO:0008006" key="6">
    <source>
        <dbReference type="Google" id="ProtNLM"/>
    </source>
</evidence>
<evidence type="ECO:0000313" key="5">
    <source>
        <dbReference type="Proteomes" id="UP000191285"/>
    </source>
</evidence>
<comment type="caution">
    <text evidence="4">The sequence shown here is derived from an EMBL/GenBank/DDBJ whole genome shotgun (WGS) entry which is preliminary data.</text>
</comment>
<feature type="region of interest" description="Disordered" evidence="1">
    <location>
        <begin position="91"/>
        <end position="117"/>
    </location>
</feature>
<dbReference type="EMBL" id="MLKD01000022">
    <property type="protein sequence ID" value="OQE16963.1"/>
    <property type="molecule type" value="Genomic_DNA"/>
</dbReference>
<accession>A0A1V6STP1</accession>
<feature type="compositionally biased region" description="Polar residues" evidence="1">
    <location>
        <begin position="91"/>
        <end position="101"/>
    </location>
</feature>
<dbReference type="OrthoDB" id="4364385at2759"/>
<evidence type="ECO:0000313" key="4">
    <source>
        <dbReference type="EMBL" id="OQE16963.1"/>
    </source>
</evidence>
<organism evidence="4 5">
    <name type="scientific">Penicillium steckii</name>
    <dbReference type="NCBI Taxonomy" id="303698"/>
    <lineage>
        <taxon>Eukaryota</taxon>
        <taxon>Fungi</taxon>
        <taxon>Dikarya</taxon>
        <taxon>Ascomycota</taxon>
        <taxon>Pezizomycotina</taxon>
        <taxon>Eurotiomycetes</taxon>
        <taxon>Eurotiomycetidae</taxon>
        <taxon>Eurotiales</taxon>
        <taxon>Aspergillaceae</taxon>
        <taxon>Penicillium</taxon>
    </lineage>
</organism>
<keyword evidence="5" id="KW-1185">Reference proteome</keyword>
<dbReference type="AlphaFoldDB" id="A0A1V6STP1"/>
<protein>
    <recommendedName>
        <fullName evidence="6">Transmembrane protein</fullName>
    </recommendedName>
</protein>
<keyword evidence="2" id="KW-0472">Membrane</keyword>
<feature type="transmembrane region" description="Helical" evidence="2">
    <location>
        <begin position="143"/>
        <end position="164"/>
    </location>
</feature>
<keyword evidence="2" id="KW-0812">Transmembrane</keyword>
<feature type="compositionally biased region" description="Acidic residues" evidence="1">
    <location>
        <begin position="171"/>
        <end position="180"/>
    </location>
</feature>
<sequence>MLLSQLPLILLLSSYVSAAAIPSSSRSIITSNPDSEPLLPSSDSASSLPSTQSSHLAKRRPYYFPETVPDEEEIAARLASLREAGLLPDIQTQQGQDQKSIGTPDAAIDMNPTSAQPSPIQEASFVLLGRDTPHSFWEAAMPAFLPAAWLFILASVIVCIATVIRGLSESESENDYDYDNTSDNTSDKGKH</sequence>
<feature type="region of interest" description="Disordered" evidence="1">
    <location>
        <begin position="26"/>
        <end position="54"/>
    </location>
</feature>
<name>A0A1V6STP1_9EURO</name>
<proteinExistence type="predicted"/>
<gene>
    <name evidence="4" type="ORF">PENSTE_c022G09700</name>
</gene>